<protein>
    <submittedName>
        <fullName evidence="1">Uncharacterized protein</fullName>
    </submittedName>
</protein>
<organism evidence="1 2">
    <name type="scientific">Hygrophoropsis aurantiaca</name>
    <dbReference type="NCBI Taxonomy" id="72124"/>
    <lineage>
        <taxon>Eukaryota</taxon>
        <taxon>Fungi</taxon>
        <taxon>Dikarya</taxon>
        <taxon>Basidiomycota</taxon>
        <taxon>Agaricomycotina</taxon>
        <taxon>Agaricomycetes</taxon>
        <taxon>Agaricomycetidae</taxon>
        <taxon>Boletales</taxon>
        <taxon>Coniophorineae</taxon>
        <taxon>Hygrophoropsidaceae</taxon>
        <taxon>Hygrophoropsis</taxon>
    </lineage>
</organism>
<keyword evidence="2" id="KW-1185">Reference proteome</keyword>
<name>A0ACB7ZQI9_9AGAM</name>
<evidence type="ECO:0000313" key="2">
    <source>
        <dbReference type="Proteomes" id="UP000790377"/>
    </source>
</evidence>
<proteinExistence type="predicted"/>
<comment type="caution">
    <text evidence="1">The sequence shown here is derived from an EMBL/GenBank/DDBJ whole genome shotgun (WGS) entry which is preliminary data.</text>
</comment>
<gene>
    <name evidence="1" type="ORF">BJ138DRAFT_1196105</name>
</gene>
<dbReference type="EMBL" id="MU269146">
    <property type="protein sequence ID" value="KAH7903181.1"/>
    <property type="molecule type" value="Genomic_DNA"/>
</dbReference>
<dbReference type="Proteomes" id="UP000790377">
    <property type="component" value="Unassembled WGS sequence"/>
</dbReference>
<evidence type="ECO:0000313" key="1">
    <source>
        <dbReference type="EMBL" id="KAH7903181.1"/>
    </source>
</evidence>
<accession>A0ACB7ZQI9</accession>
<sequence>MPAKKKKKTSRSQAAQFRRAQQMRWPKNQENKPSGNVSGMQRARMGHQMRSGEVSELRKTLTNVENQLETVMALCKARKDQVQHQKVELALHRSELHAKNNALREAEAKVSSIQASLTRNETKLTNEKAKFRHFHTLLRYEHRKVDRATAATQFVVHRLKEIETVVIPEMDVNMADTMKRQEEAVNCLVQKLGTERKDHKTAIDHLKRRLAASETRTRRYQTLATRTTRSLRNLVKKHHKEDENHRDKTILRRLHQKGAYEGRLRTIAMSLVQSGCAREAIGPMIQKIADALGIRMSRSMSRRTVGRIVLEKGLASMTQVAHEISQASSITISSDGTSHRHINYESRHIALQTPSYSKRNEDASEEVPSSFKHSVRLLGVDSSVNHSSETQLNGWKNKANDLVDLYNESPLAQRTQSKLTALEFTRKLKGVNGDHAADQLKTFGLISDWKRDNAYLELGHEILSRELETLPPSIAAAAARAHDTLIAEAGGQSMWNNLSRAEKETRETHMKYELARKVGEELFTTLTDSERREWTLIVRAGCCMHKELNSVKGGNAAMMGYWEANGLEGPILLANKDNAATLQGVSEGSSSLTAAETRALEVTTRGAVKTTNLAGALFNHKDDKKGLQDSHRQYMQQVKGDSESCTFPDTSNTRYQSHCEAAAELITFLSKYIDLLLLTRDKKEKRTFNHLEANLYAALHDIPTRTELVVLILYAAAVTHPYMRAVRGPGTETINVLDLGPLHSRVKEHIQNIIDSPQLLLGPQASYESGALDGKEWEKPAAIAAVRRLAPTLPHLEPVLVTFFKGALVTWNRFTAEYSPGSLIDQLSSTEHESAWMPSTNDANEGALGSMRLHARQKPVESLHQYNSQAMYRRNNTEALVSSIQVESRGKGALN</sequence>
<reference evidence="1" key="1">
    <citation type="journal article" date="2021" name="New Phytol.">
        <title>Evolutionary innovations through gain and loss of genes in the ectomycorrhizal Boletales.</title>
        <authorList>
            <person name="Wu G."/>
            <person name="Miyauchi S."/>
            <person name="Morin E."/>
            <person name="Kuo A."/>
            <person name="Drula E."/>
            <person name="Varga T."/>
            <person name="Kohler A."/>
            <person name="Feng B."/>
            <person name="Cao Y."/>
            <person name="Lipzen A."/>
            <person name="Daum C."/>
            <person name="Hundley H."/>
            <person name="Pangilinan J."/>
            <person name="Johnson J."/>
            <person name="Barry K."/>
            <person name="LaButti K."/>
            <person name="Ng V."/>
            <person name="Ahrendt S."/>
            <person name="Min B."/>
            <person name="Choi I.G."/>
            <person name="Park H."/>
            <person name="Plett J.M."/>
            <person name="Magnuson J."/>
            <person name="Spatafora J.W."/>
            <person name="Nagy L.G."/>
            <person name="Henrissat B."/>
            <person name="Grigoriev I.V."/>
            <person name="Yang Z.L."/>
            <person name="Xu J."/>
            <person name="Martin F.M."/>
        </authorList>
    </citation>
    <scope>NUCLEOTIDE SEQUENCE</scope>
    <source>
        <strain evidence="1">ATCC 28755</strain>
    </source>
</reference>